<sequence>MAADYMQRSYSSYGEHGRGAGAELFMTPQPPASRAGYRPFSRKQTNYAGMNDWMPMLNPRKCGHIPQTVSAANWKTYKMKQNFYKPTVPPSDSNDFFSAYQDLSDKVAYRYPNPGLPRERQGAIGGSWRHIKQVLGYGGAQICFIDGLVRQYDTDKFNEYLQTGGRESRALPLQPKMSTPIYSLNRHNVSSYRKDLRRQIEMDNYRPWYQEANHQGARDLPTLYEATPPTRFMKPGTAPASYSKYKGTYGLKE</sequence>
<dbReference type="RefSeq" id="XP_013391518.1">
    <property type="nucleotide sequence ID" value="XM_013536064.1"/>
</dbReference>
<dbReference type="Proteomes" id="UP000085678">
    <property type="component" value="Unplaced"/>
</dbReference>
<dbReference type="RefSeq" id="XP_013391520.1">
    <property type="nucleotide sequence ID" value="XM_013536066.1"/>
</dbReference>
<proteinExistence type="predicted"/>
<dbReference type="AlphaFoldDB" id="A0A1S3HZS7"/>
<dbReference type="KEGG" id="lak:106159686"/>
<dbReference type="OrthoDB" id="6286227at2759"/>
<gene>
    <name evidence="2 3" type="primary">LOC106159686</name>
</gene>
<protein>
    <submittedName>
        <fullName evidence="2 3">Uncharacterized protein LOC106159686</fullName>
    </submittedName>
</protein>
<evidence type="ECO:0000313" key="2">
    <source>
        <dbReference type="RefSeq" id="XP_013391518.1"/>
    </source>
</evidence>
<organism evidence="1 2">
    <name type="scientific">Lingula anatina</name>
    <name type="common">Brachiopod</name>
    <name type="synonym">Lingula unguis</name>
    <dbReference type="NCBI Taxonomy" id="7574"/>
    <lineage>
        <taxon>Eukaryota</taxon>
        <taxon>Metazoa</taxon>
        <taxon>Spiralia</taxon>
        <taxon>Lophotrochozoa</taxon>
        <taxon>Brachiopoda</taxon>
        <taxon>Linguliformea</taxon>
        <taxon>Lingulata</taxon>
        <taxon>Lingulida</taxon>
        <taxon>Linguloidea</taxon>
        <taxon>Lingulidae</taxon>
        <taxon>Lingula</taxon>
    </lineage>
</organism>
<accession>A0A1S3HZS7</accession>
<keyword evidence="1" id="KW-1185">Reference proteome</keyword>
<name>A0A1S3HZS7_LINAN</name>
<dbReference type="GeneID" id="106159686"/>
<evidence type="ECO:0000313" key="3">
    <source>
        <dbReference type="RefSeq" id="XP_013391520.1"/>
    </source>
</evidence>
<evidence type="ECO:0000313" key="1">
    <source>
        <dbReference type="Proteomes" id="UP000085678"/>
    </source>
</evidence>
<reference evidence="2 3" key="1">
    <citation type="submission" date="2025-04" db="UniProtKB">
        <authorList>
            <consortium name="RefSeq"/>
        </authorList>
    </citation>
    <scope>IDENTIFICATION</scope>
    <source>
        <tissue evidence="2 3">Gonads</tissue>
    </source>
</reference>